<keyword evidence="3" id="KW-1185">Reference proteome</keyword>
<reference evidence="2 3" key="2">
    <citation type="submission" date="2024-05" db="EMBL/GenBank/DDBJ databases">
        <authorList>
            <person name="Chen Y."/>
            <person name="Shah S."/>
            <person name="Dougan E. K."/>
            <person name="Thang M."/>
            <person name="Chan C."/>
        </authorList>
    </citation>
    <scope>NUCLEOTIDE SEQUENCE [LARGE SCALE GENOMIC DNA]</scope>
</reference>
<dbReference type="Proteomes" id="UP001152797">
    <property type="component" value="Unassembled WGS sequence"/>
</dbReference>
<comment type="caution">
    <text evidence="1">The sequence shown here is derived from an EMBL/GenBank/DDBJ whole genome shotgun (WGS) entry which is preliminary data.</text>
</comment>
<name>A0A9P1DGC5_9DINO</name>
<protein>
    <submittedName>
        <fullName evidence="2">Malate dehydrogenase 2, mitochondrial</fullName>
    </submittedName>
</protein>
<proteinExistence type="predicted"/>
<dbReference type="AlphaFoldDB" id="A0A9P1DGC5"/>
<dbReference type="EMBL" id="CAMXCT030004680">
    <property type="protein sequence ID" value="CAL4797266.1"/>
    <property type="molecule type" value="Genomic_DNA"/>
</dbReference>
<accession>A0A9P1DGC5</accession>
<gene>
    <name evidence="1" type="ORF">C1SCF055_LOCUS35277</name>
</gene>
<evidence type="ECO:0000313" key="2">
    <source>
        <dbReference type="EMBL" id="CAL4797266.1"/>
    </source>
</evidence>
<evidence type="ECO:0000313" key="3">
    <source>
        <dbReference type="Proteomes" id="UP001152797"/>
    </source>
</evidence>
<dbReference type="OrthoDB" id="437318at2759"/>
<evidence type="ECO:0000313" key="1">
    <source>
        <dbReference type="EMBL" id="CAI4009954.1"/>
    </source>
</evidence>
<reference evidence="1" key="1">
    <citation type="submission" date="2022-10" db="EMBL/GenBank/DDBJ databases">
        <authorList>
            <person name="Chen Y."/>
            <person name="Dougan E. K."/>
            <person name="Chan C."/>
            <person name="Rhodes N."/>
            <person name="Thang M."/>
        </authorList>
    </citation>
    <scope>NUCLEOTIDE SEQUENCE</scope>
</reference>
<organism evidence="1">
    <name type="scientific">Cladocopium goreaui</name>
    <dbReference type="NCBI Taxonomy" id="2562237"/>
    <lineage>
        <taxon>Eukaryota</taxon>
        <taxon>Sar</taxon>
        <taxon>Alveolata</taxon>
        <taxon>Dinophyceae</taxon>
        <taxon>Suessiales</taxon>
        <taxon>Symbiodiniaceae</taxon>
        <taxon>Cladocopium</taxon>
    </lineage>
</organism>
<dbReference type="EMBL" id="CAMXCT020004680">
    <property type="protein sequence ID" value="CAL1163329.1"/>
    <property type="molecule type" value="Genomic_DNA"/>
</dbReference>
<sequence length="539" mass="61146">MLKRKRPGYYSGCCSRSKWPLSREKFKWDKFSELLPNQASKRDEVPSWLKTRLCEVGKFKGPKKETILDELLQIADAILMDEVSRGLEMCRESVSQLLISLIDLHNQEAEAFNKKAQKEHMEKACELEQSGELDEKELEAFLKEQPQQISLISKEWTAKKLEHIVYRLYEPRRKTLFKKGDSGPKSDALWSSQRKKIANSLLSDLFGADLKSSVFQQMRVNWARENNVILVGADLAGECNVPAGFGAVMQPNDQFHQFFHLLRSAYLRVACGVPTNPLHSELAGKELGPQNVPTISCPIRTSLAADAFALNKLREYRKGSIVQWAWITTGHVSEEEVAEWKFDKDLDAFQEAMAACRGGIKELLHMTEVPPVNHEEYKHAWQGAAGILKGEQFHAWFAVRQDTGHGDGTTIQLPHFVNTPLEVLISHWLATKEAWDKRVATRALEGKLLTPKAKEKFDAFSSEPTRVLVVDLQEQKAIAPSKVAIKHSTNRYVVMTITMSQQAEQLRVRFGSGAMHKLIVREYLGKIVYVAQIQEGRPL</sequence>
<dbReference type="EMBL" id="CAMXCT010004680">
    <property type="protein sequence ID" value="CAI4009954.1"/>
    <property type="molecule type" value="Genomic_DNA"/>
</dbReference>